<evidence type="ECO:0000313" key="3">
    <source>
        <dbReference type="Proteomes" id="UP000027195"/>
    </source>
</evidence>
<sequence>MSHARYIDDQPQPHLYVVPSLDGFIRQVNAPHSAARLSAHLELYDQAGIDSNNLDDAPDNNNSTGTYTHCRVLTPRPSPPTSSRALSSPALLHFSHPRTVHRVLAAPHSPSFECHFRPPFPPQSPQESFPHHPRFVQSSPFYLALYGRLKDHLQRHLLGQVMVSTAPKEELETMLPIVTASSIDAASPRSGLRCLAAAASLATPPMNSMDSMPRAARHHSSPSDDKLAYPSPEASPTS</sequence>
<dbReference type="InParanoid" id="A0A067LU65"/>
<gene>
    <name evidence="2" type="ORF">BOTBODRAFT_182236</name>
</gene>
<feature type="region of interest" description="Disordered" evidence="1">
    <location>
        <begin position="206"/>
        <end position="238"/>
    </location>
</feature>
<dbReference type="Proteomes" id="UP000027195">
    <property type="component" value="Unassembled WGS sequence"/>
</dbReference>
<name>A0A067LU65_BOTB1</name>
<evidence type="ECO:0000256" key="1">
    <source>
        <dbReference type="SAM" id="MobiDB-lite"/>
    </source>
</evidence>
<reference evidence="3" key="1">
    <citation type="journal article" date="2014" name="Proc. Natl. Acad. Sci. U.S.A.">
        <title>Extensive sampling of basidiomycete genomes demonstrates inadequacy of the white-rot/brown-rot paradigm for wood decay fungi.</title>
        <authorList>
            <person name="Riley R."/>
            <person name="Salamov A.A."/>
            <person name="Brown D.W."/>
            <person name="Nagy L.G."/>
            <person name="Floudas D."/>
            <person name="Held B.W."/>
            <person name="Levasseur A."/>
            <person name="Lombard V."/>
            <person name="Morin E."/>
            <person name="Otillar R."/>
            <person name="Lindquist E.A."/>
            <person name="Sun H."/>
            <person name="LaButti K.M."/>
            <person name="Schmutz J."/>
            <person name="Jabbour D."/>
            <person name="Luo H."/>
            <person name="Baker S.E."/>
            <person name="Pisabarro A.G."/>
            <person name="Walton J.D."/>
            <person name="Blanchette R.A."/>
            <person name="Henrissat B."/>
            <person name="Martin F."/>
            <person name="Cullen D."/>
            <person name="Hibbett D.S."/>
            <person name="Grigoriev I.V."/>
        </authorList>
    </citation>
    <scope>NUCLEOTIDE SEQUENCE [LARGE SCALE GENOMIC DNA]</scope>
    <source>
        <strain evidence="3">FD-172 SS1</strain>
    </source>
</reference>
<dbReference type="EMBL" id="KL198189">
    <property type="protein sequence ID" value="KDQ05775.1"/>
    <property type="molecule type" value="Genomic_DNA"/>
</dbReference>
<proteinExistence type="predicted"/>
<keyword evidence="3" id="KW-1185">Reference proteome</keyword>
<dbReference type="AlphaFoldDB" id="A0A067LU65"/>
<dbReference type="HOGENOM" id="CLU_1165665_0_0_1"/>
<evidence type="ECO:0000313" key="2">
    <source>
        <dbReference type="EMBL" id="KDQ05775.1"/>
    </source>
</evidence>
<protein>
    <submittedName>
        <fullName evidence="2">Uncharacterized protein</fullName>
    </submittedName>
</protein>
<organism evidence="2 3">
    <name type="scientific">Botryobasidium botryosum (strain FD-172 SS1)</name>
    <dbReference type="NCBI Taxonomy" id="930990"/>
    <lineage>
        <taxon>Eukaryota</taxon>
        <taxon>Fungi</taxon>
        <taxon>Dikarya</taxon>
        <taxon>Basidiomycota</taxon>
        <taxon>Agaricomycotina</taxon>
        <taxon>Agaricomycetes</taxon>
        <taxon>Cantharellales</taxon>
        <taxon>Botryobasidiaceae</taxon>
        <taxon>Botryobasidium</taxon>
    </lineage>
</organism>
<accession>A0A067LU65</accession>